<dbReference type="EMBL" id="CP061538">
    <property type="protein sequence ID" value="QNV40173.1"/>
    <property type="molecule type" value="Genomic_DNA"/>
</dbReference>
<organism evidence="1 2">
    <name type="scientific">Rothia amarae</name>
    <dbReference type="NCBI Taxonomy" id="169480"/>
    <lineage>
        <taxon>Bacteria</taxon>
        <taxon>Bacillati</taxon>
        <taxon>Actinomycetota</taxon>
        <taxon>Actinomycetes</taxon>
        <taxon>Micrococcales</taxon>
        <taxon>Micrococcaceae</taxon>
        <taxon>Rothia</taxon>
    </lineage>
</organism>
<dbReference type="RefSeq" id="WP_068172188.1">
    <property type="nucleotide sequence ID" value="NZ_CP061538.1"/>
</dbReference>
<protein>
    <submittedName>
        <fullName evidence="1">Phosphate transport regulator</fullName>
    </submittedName>
</protein>
<dbReference type="PANTHER" id="PTHR37298:SF1">
    <property type="entry name" value="UPF0111 PROTEIN YKAA"/>
    <property type="match status" value="1"/>
</dbReference>
<dbReference type="InterPro" id="IPR052912">
    <property type="entry name" value="UPF0111_domain"/>
</dbReference>
<keyword evidence="2" id="KW-1185">Reference proteome</keyword>
<sequence length="206" mass="23062">MFEQLFPQESASLEALASLSNQVADAAALLSEMVGSHGKENYPEVFANMLEHESQSQNTFFTAMTQVRSSFAPPLPREDLYTLANHLMSAVERLTSAGHVLTLLKIDRFTSNATTLLDLIQREAVLTSAIIPRLGELKGTDEYWMDMIRLSRQATRTGEVYKAEILDLYKTDRYLKTVQFVEELTGASQAMRSVSTHIGRIIVQES</sequence>
<dbReference type="KEGG" id="rama:IDM48_01615"/>
<evidence type="ECO:0000313" key="1">
    <source>
        <dbReference type="EMBL" id="QNV40173.1"/>
    </source>
</evidence>
<dbReference type="Proteomes" id="UP000516421">
    <property type="component" value="Chromosome"/>
</dbReference>
<reference evidence="1 2" key="1">
    <citation type="submission" date="2020-09" db="EMBL/GenBank/DDBJ databases">
        <title>Investigation of environmental microbe.</title>
        <authorList>
            <person name="Ou Y."/>
            <person name="Kang Q."/>
        </authorList>
    </citation>
    <scope>NUCLEOTIDE SEQUENCE [LARGE SCALE GENOMIC DNA]</scope>
    <source>
        <strain evidence="1 2">KJZ-9</strain>
    </source>
</reference>
<dbReference type="Gene3D" id="1.20.58.220">
    <property type="entry name" value="Phosphate transport system protein phou homolog 2, domain 2"/>
    <property type="match status" value="1"/>
</dbReference>
<gene>
    <name evidence="1" type="ORF">IDM48_01615</name>
</gene>
<evidence type="ECO:0000313" key="2">
    <source>
        <dbReference type="Proteomes" id="UP000516421"/>
    </source>
</evidence>
<dbReference type="AlphaFoldDB" id="A0A7H2BKH7"/>
<dbReference type="InterPro" id="IPR038078">
    <property type="entry name" value="PhoU-like_sf"/>
</dbReference>
<accession>A0A7H2BKH7</accession>
<proteinExistence type="predicted"/>
<name>A0A7H2BKH7_9MICC</name>
<dbReference type="PANTHER" id="PTHR37298">
    <property type="entry name" value="UPF0111 PROTEIN YKAA"/>
    <property type="match status" value="1"/>
</dbReference>